<dbReference type="AlphaFoldDB" id="X1B8H1"/>
<gene>
    <name evidence="1" type="ORF">S01H4_29235</name>
</gene>
<dbReference type="EMBL" id="BART01014832">
    <property type="protein sequence ID" value="GAG77597.1"/>
    <property type="molecule type" value="Genomic_DNA"/>
</dbReference>
<feature type="non-terminal residue" evidence="1">
    <location>
        <position position="98"/>
    </location>
</feature>
<proteinExistence type="predicted"/>
<organism evidence="1">
    <name type="scientific">marine sediment metagenome</name>
    <dbReference type="NCBI Taxonomy" id="412755"/>
    <lineage>
        <taxon>unclassified sequences</taxon>
        <taxon>metagenomes</taxon>
        <taxon>ecological metagenomes</taxon>
    </lineage>
</organism>
<evidence type="ECO:0008006" key="2">
    <source>
        <dbReference type="Google" id="ProtNLM"/>
    </source>
</evidence>
<sequence>EDLYEKVKWHDGSTFSLADIVLGMILTFDRAKEESPIFDAAEVPTFTSFMEHFRGLRIVSEDPLVIEFYSDRVYLDAEWIVETWFPYYDQGPGAWHNL</sequence>
<comment type="caution">
    <text evidence="1">The sequence shown here is derived from an EMBL/GenBank/DDBJ whole genome shotgun (WGS) entry which is preliminary data.</text>
</comment>
<reference evidence="1" key="1">
    <citation type="journal article" date="2014" name="Front. Microbiol.">
        <title>High frequency of phylogenetically diverse reductive dehalogenase-homologous genes in deep subseafloor sedimentary metagenomes.</title>
        <authorList>
            <person name="Kawai M."/>
            <person name="Futagami T."/>
            <person name="Toyoda A."/>
            <person name="Takaki Y."/>
            <person name="Nishi S."/>
            <person name="Hori S."/>
            <person name="Arai W."/>
            <person name="Tsubouchi T."/>
            <person name="Morono Y."/>
            <person name="Uchiyama I."/>
            <person name="Ito T."/>
            <person name="Fujiyama A."/>
            <person name="Inagaki F."/>
            <person name="Takami H."/>
        </authorList>
    </citation>
    <scope>NUCLEOTIDE SEQUENCE</scope>
    <source>
        <strain evidence="1">Expedition CK06-06</strain>
    </source>
</reference>
<accession>X1B8H1</accession>
<dbReference type="SUPFAM" id="SSF47616">
    <property type="entry name" value="GST C-terminal domain-like"/>
    <property type="match status" value="1"/>
</dbReference>
<feature type="non-terminal residue" evidence="1">
    <location>
        <position position="1"/>
    </location>
</feature>
<evidence type="ECO:0000313" key="1">
    <source>
        <dbReference type="EMBL" id="GAG77597.1"/>
    </source>
</evidence>
<dbReference type="InterPro" id="IPR036282">
    <property type="entry name" value="Glutathione-S-Trfase_C_sf"/>
</dbReference>
<name>X1B8H1_9ZZZZ</name>
<protein>
    <recommendedName>
        <fullName evidence="2">Solute-binding protein family 5 domain-containing protein</fullName>
    </recommendedName>
</protein>